<comment type="caution">
    <text evidence="1">The sequence shown here is derived from an EMBL/GenBank/DDBJ whole genome shotgun (WGS) entry which is preliminary data.</text>
</comment>
<name>A0AAV4SBH2_9ARAC</name>
<dbReference type="EMBL" id="BPLQ01007521">
    <property type="protein sequence ID" value="GIY30629.1"/>
    <property type="molecule type" value="Genomic_DNA"/>
</dbReference>
<evidence type="ECO:0000313" key="2">
    <source>
        <dbReference type="Proteomes" id="UP001054837"/>
    </source>
</evidence>
<evidence type="ECO:0000313" key="1">
    <source>
        <dbReference type="EMBL" id="GIY30629.1"/>
    </source>
</evidence>
<dbReference type="AlphaFoldDB" id="A0AAV4SBH2"/>
<dbReference type="Proteomes" id="UP001054837">
    <property type="component" value="Unassembled WGS sequence"/>
</dbReference>
<reference evidence="1 2" key="1">
    <citation type="submission" date="2021-06" db="EMBL/GenBank/DDBJ databases">
        <title>Caerostris darwini draft genome.</title>
        <authorList>
            <person name="Kono N."/>
            <person name="Arakawa K."/>
        </authorList>
    </citation>
    <scope>NUCLEOTIDE SEQUENCE [LARGE SCALE GENOMIC DNA]</scope>
</reference>
<organism evidence="1 2">
    <name type="scientific">Caerostris darwini</name>
    <dbReference type="NCBI Taxonomy" id="1538125"/>
    <lineage>
        <taxon>Eukaryota</taxon>
        <taxon>Metazoa</taxon>
        <taxon>Ecdysozoa</taxon>
        <taxon>Arthropoda</taxon>
        <taxon>Chelicerata</taxon>
        <taxon>Arachnida</taxon>
        <taxon>Araneae</taxon>
        <taxon>Araneomorphae</taxon>
        <taxon>Entelegynae</taxon>
        <taxon>Araneoidea</taxon>
        <taxon>Araneidae</taxon>
        <taxon>Caerostris</taxon>
    </lineage>
</organism>
<proteinExistence type="predicted"/>
<accession>A0AAV4SBH2</accession>
<protein>
    <submittedName>
        <fullName evidence="1">Uncharacterized protein</fullName>
    </submittedName>
</protein>
<sequence>MPTTTKGDSIHPLQPAFPPPVSSVVSLCCVSARERERYRFKALAKSRALSCVQGRRGVKGVGRGGAIGDLIAKPNCGASLNEPVYFWLEESESGARSRKANIFEGVVGFWVDSLHSVNSLH</sequence>
<keyword evidence="2" id="KW-1185">Reference proteome</keyword>
<gene>
    <name evidence="1" type="ORF">CDAR_461331</name>
</gene>